<dbReference type="EMBL" id="CALNXK010000032">
    <property type="protein sequence ID" value="CAH3118638.1"/>
    <property type="molecule type" value="Genomic_DNA"/>
</dbReference>
<sequence>SLSSLAAEVNVQGEFVTLATLREMLQMQERMFKSFFDSIVTNVNTRLDSLTHSVAELKARIASSEKETGALKNSLEFSQKDIDDLKLALLKLQELDSAIEEIQDDLDDQEEQMEYLENQSRQNKVRVDGISEEDNETWEETEAK</sequence>
<evidence type="ECO:0000256" key="1">
    <source>
        <dbReference type="SAM" id="MobiDB-lite"/>
    </source>
</evidence>
<reference evidence="2 3" key="1">
    <citation type="submission" date="2022-05" db="EMBL/GenBank/DDBJ databases">
        <authorList>
            <consortium name="Genoscope - CEA"/>
            <person name="William W."/>
        </authorList>
    </citation>
    <scope>NUCLEOTIDE SEQUENCE [LARGE SCALE GENOMIC DNA]</scope>
</reference>
<accession>A0ABN8NQN5</accession>
<organism evidence="2 3">
    <name type="scientific">Porites lobata</name>
    <dbReference type="NCBI Taxonomy" id="104759"/>
    <lineage>
        <taxon>Eukaryota</taxon>
        <taxon>Metazoa</taxon>
        <taxon>Cnidaria</taxon>
        <taxon>Anthozoa</taxon>
        <taxon>Hexacorallia</taxon>
        <taxon>Scleractinia</taxon>
        <taxon>Fungiina</taxon>
        <taxon>Poritidae</taxon>
        <taxon>Porites</taxon>
    </lineage>
</organism>
<evidence type="ECO:0000313" key="3">
    <source>
        <dbReference type="Proteomes" id="UP001159405"/>
    </source>
</evidence>
<evidence type="ECO:0008006" key="4">
    <source>
        <dbReference type="Google" id="ProtNLM"/>
    </source>
</evidence>
<dbReference type="Proteomes" id="UP001159405">
    <property type="component" value="Unassembled WGS sequence"/>
</dbReference>
<keyword evidence="3" id="KW-1185">Reference proteome</keyword>
<feature type="non-terminal residue" evidence="2">
    <location>
        <position position="144"/>
    </location>
</feature>
<feature type="region of interest" description="Disordered" evidence="1">
    <location>
        <begin position="116"/>
        <end position="144"/>
    </location>
</feature>
<evidence type="ECO:0000313" key="2">
    <source>
        <dbReference type="EMBL" id="CAH3118638.1"/>
    </source>
</evidence>
<feature type="non-terminal residue" evidence="2">
    <location>
        <position position="1"/>
    </location>
</feature>
<protein>
    <recommendedName>
        <fullName evidence="4">Uso1/p115-like vesicle tethering protein C-terminal domain-containing protein</fullName>
    </recommendedName>
</protein>
<gene>
    <name evidence="2" type="ORF">PLOB_00026813</name>
</gene>
<proteinExistence type="predicted"/>
<comment type="caution">
    <text evidence="2">The sequence shown here is derived from an EMBL/GenBank/DDBJ whole genome shotgun (WGS) entry which is preliminary data.</text>
</comment>
<feature type="compositionally biased region" description="Acidic residues" evidence="1">
    <location>
        <begin position="130"/>
        <end position="144"/>
    </location>
</feature>
<name>A0ABN8NQN5_9CNID</name>